<comment type="similarity">
    <text evidence="1">Belongs to the short-chain dehydrogenases/reductases (SDR) family.</text>
</comment>
<name>A0A1H7UDK1_OLID1</name>
<accession>A0A1H7UDK1</accession>
<dbReference type="RefSeq" id="WP_093327508.1">
    <property type="nucleotide sequence ID" value="NZ_FOAF01000005.1"/>
</dbReference>
<dbReference type="Gene3D" id="3.40.50.720">
    <property type="entry name" value="NAD(P)-binding Rossmann-like Domain"/>
    <property type="match status" value="1"/>
</dbReference>
<dbReference type="PANTHER" id="PTHR43490">
    <property type="entry name" value="(+)-NEOMENTHOL DEHYDROGENASE"/>
    <property type="match status" value="1"/>
</dbReference>
<dbReference type="InterPro" id="IPR002347">
    <property type="entry name" value="SDR_fam"/>
</dbReference>
<dbReference type="Pfam" id="PF00106">
    <property type="entry name" value="adh_short"/>
    <property type="match status" value="1"/>
</dbReference>
<dbReference type="SUPFAM" id="SSF51735">
    <property type="entry name" value="NAD(P)-binding Rossmann-fold domains"/>
    <property type="match status" value="1"/>
</dbReference>
<evidence type="ECO:0000256" key="2">
    <source>
        <dbReference type="ARBA" id="ARBA00022857"/>
    </source>
</evidence>
<sequence>MRTALVTGANNDIGLEIARKLVDEGFFVYMGSRDLQNGIEAVKELAAEGLGTLDVVQLDVNSQLSVDAARTEIGVKIDALDVLINNAAIIGDMPKSALGYCIDSTKEVFETNYYGTIRVVHAFLDLMRKSPKPRIVNVTYGLGSVASDPANLYYPYKTTGYQCAKTALNMYTINLAYDLRETNFKVNAVDPGFIKIDFDNSQGTEAIEDAANRIVKYALIGNDGPTGKFYSECGQKHKVLRN</sequence>
<keyword evidence="5" id="KW-1185">Reference proteome</keyword>
<evidence type="ECO:0000256" key="1">
    <source>
        <dbReference type="ARBA" id="ARBA00006484"/>
    </source>
</evidence>
<proteinExistence type="inferred from homology"/>
<reference evidence="5" key="1">
    <citation type="submission" date="2016-10" db="EMBL/GenBank/DDBJ databases">
        <authorList>
            <person name="Varghese N."/>
            <person name="Submissions S."/>
        </authorList>
    </citation>
    <scope>NUCLEOTIDE SEQUENCE [LARGE SCALE GENOMIC DNA]</scope>
    <source>
        <strain evidence="5">DSM 18733</strain>
    </source>
</reference>
<evidence type="ECO:0000313" key="4">
    <source>
        <dbReference type="EMBL" id="SEL95140.1"/>
    </source>
</evidence>
<evidence type="ECO:0000256" key="3">
    <source>
        <dbReference type="ARBA" id="ARBA00023002"/>
    </source>
</evidence>
<dbReference type="InterPro" id="IPR036291">
    <property type="entry name" value="NAD(P)-bd_dom_sf"/>
</dbReference>
<dbReference type="PANTHER" id="PTHR43490:SF99">
    <property type="entry name" value="SHORT-CHAIN DEHYDROGENASE_REDUCTASE"/>
    <property type="match status" value="1"/>
</dbReference>
<dbReference type="PRINTS" id="PR00081">
    <property type="entry name" value="GDHRDH"/>
</dbReference>
<dbReference type="Proteomes" id="UP000199421">
    <property type="component" value="Unassembled WGS sequence"/>
</dbReference>
<dbReference type="OrthoDB" id="5786478at2"/>
<dbReference type="GO" id="GO:0016491">
    <property type="term" value="F:oxidoreductase activity"/>
    <property type="evidence" value="ECO:0007669"/>
    <property type="project" value="UniProtKB-KW"/>
</dbReference>
<protein>
    <submittedName>
        <fullName evidence="4">NAD(P)-dependent dehydrogenase, short-chain alcohol dehydrogenase family</fullName>
    </submittedName>
</protein>
<gene>
    <name evidence="4" type="ORF">SAMN05661044_03847</name>
</gene>
<organism evidence="4 5">
    <name type="scientific">Olivibacter domesticus</name>
    <name type="common">Pseudosphingobacterium domesticum</name>
    <dbReference type="NCBI Taxonomy" id="407022"/>
    <lineage>
        <taxon>Bacteria</taxon>
        <taxon>Pseudomonadati</taxon>
        <taxon>Bacteroidota</taxon>
        <taxon>Sphingobacteriia</taxon>
        <taxon>Sphingobacteriales</taxon>
        <taxon>Sphingobacteriaceae</taxon>
        <taxon>Olivibacter</taxon>
    </lineage>
</organism>
<dbReference type="EMBL" id="FOAF01000005">
    <property type="protein sequence ID" value="SEL95140.1"/>
    <property type="molecule type" value="Genomic_DNA"/>
</dbReference>
<keyword evidence="3" id="KW-0560">Oxidoreductase</keyword>
<dbReference type="AlphaFoldDB" id="A0A1H7UDK1"/>
<evidence type="ECO:0000313" key="5">
    <source>
        <dbReference type="Proteomes" id="UP000199421"/>
    </source>
</evidence>
<dbReference type="STRING" id="407022.SAMN05661044_03847"/>
<keyword evidence="2" id="KW-0521">NADP</keyword>